<dbReference type="InterPro" id="IPR029033">
    <property type="entry name" value="His_PPase_superfam"/>
</dbReference>
<dbReference type="PANTHER" id="PTHR48100">
    <property type="entry name" value="BROAD-SPECIFICITY PHOSPHATASE YOR283W-RELATED"/>
    <property type="match status" value="1"/>
</dbReference>
<reference evidence="1 2" key="1">
    <citation type="journal article" date="2016" name="Proc. Natl. Acad. Sci. U.S.A.">
        <title>Comparative genomics of biotechnologically important yeasts.</title>
        <authorList>
            <person name="Riley R."/>
            <person name="Haridas S."/>
            <person name="Wolfe K.H."/>
            <person name="Lopes M.R."/>
            <person name="Hittinger C.T."/>
            <person name="Goeker M."/>
            <person name="Salamov A.A."/>
            <person name="Wisecaver J.H."/>
            <person name="Long T.M."/>
            <person name="Calvey C.H."/>
            <person name="Aerts A.L."/>
            <person name="Barry K.W."/>
            <person name="Choi C."/>
            <person name="Clum A."/>
            <person name="Coughlan A.Y."/>
            <person name="Deshpande S."/>
            <person name="Douglass A.P."/>
            <person name="Hanson S.J."/>
            <person name="Klenk H.-P."/>
            <person name="LaButti K.M."/>
            <person name="Lapidus A."/>
            <person name="Lindquist E.A."/>
            <person name="Lipzen A.M."/>
            <person name="Meier-Kolthoff J.P."/>
            <person name="Ohm R.A."/>
            <person name="Otillar R.P."/>
            <person name="Pangilinan J.L."/>
            <person name="Peng Y."/>
            <person name="Rokas A."/>
            <person name="Rosa C.A."/>
            <person name="Scheuner C."/>
            <person name="Sibirny A.A."/>
            <person name="Slot J.C."/>
            <person name="Stielow J.B."/>
            <person name="Sun H."/>
            <person name="Kurtzman C.P."/>
            <person name="Blackwell M."/>
            <person name="Grigoriev I.V."/>
            <person name="Jeffries T.W."/>
        </authorList>
    </citation>
    <scope>NUCLEOTIDE SEQUENCE [LARGE SCALE GENOMIC DNA]</scope>
    <source>
        <strain evidence="1 2">DSM 6958</strain>
    </source>
</reference>
<dbReference type="OrthoDB" id="496981at2759"/>
<evidence type="ECO:0000313" key="1">
    <source>
        <dbReference type="EMBL" id="ODQ64472.1"/>
    </source>
</evidence>
<dbReference type="Pfam" id="PF00300">
    <property type="entry name" value="His_Phos_1"/>
    <property type="match status" value="1"/>
</dbReference>
<keyword evidence="2" id="KW-1185">Reference proteome</keyword>
<proteinExistence type="predicted"/>
<dbReference type="Gene3D" id="3.40.50.1240">
    <property type="entry name" value="Phosphoglycerate mutase-like"/>
    <property type="match status" value="1"/>
</dbReference>
<dbReference type="EMBL" id="KV454411">
    <property type="protein sequence ID" value="ODQ64472.1"/>
    <property type="molecule type" value="Genomic_DNA"/>
</dbReference>
<name>A0A1E3PHP8_9ASCO</name>
<dbReference type="GO" id="GO:0016791">
    <property type="term" value="F:phosphatase activity"/>
    <property type="evidence" value="ECO:0007669"/>
    <property type="project" value="TreeGrafter"/>
</dbReference>
<dbReference type="SUPFAM" id="SSF53254">
    <property type="entry name" value="Phosphoglycerate mutase-like"/>
    <property type="match status" value="1"/>
</dbReference>
<gene>
    <name evidence="1" type="ORF">NADFUDRAFT_52110</name>
</gene>
<dbReference type="Proteomes" id="UP000095009">
    <property type="component" value="Unassembled WGS sequence"/>
</dbReference>
<dbReference type="GO" id="GO:0005737">
    <property type="term" value="C:cytoplasm"/>
    <property type="evidence" value="ECO:0007669"/>
    <property type="project" value="TreeGrafter"/>
</dbReference>
<protein>
    <submittedName>
        <fullName evidence="1">Putative phosphomutase</fullName>
    </submittedName>
</protein>
<organism evidence="1 2">
    <name type="scientific">Nadsonia fulvescens var. elongata DSM 6958</name>
    <dbReference type="NCBI Taxonomy" id="857566"/>
    <lineage>
        <taxon>Eukaryota</taxon>
        <taxon>Fungi</taxon>
        <taxon>Dikarya</taxon>
        <taxon>Ascomycota</taxon>
        <taxon>Saccharomycotina</taxon>
        <taxon>Dipodascomycetes</taxon>
        <taxon>Dipodascales</taxon>
        <taxon>Dipodascales incertae sedis</taxon>
        <taxon>Nadsonia</taxon>
    </lineage>
</organism>
<dbReference type="SMART" id="SM00855">
    <property type="entry name" value="PGAM"/>
    <property type="match status" value="1"/>
</dbReference>
<dbReference type="InterPro" id="IPR050275">
    <property type="entry name" value="PGM_Phosphatase"/>
</dbReference>
<sequence length="288" mass="32748">MVAWDFQTVSQGIFAQDDPNTDPSKFDFTANRFGLLLPTWQDLKGHVKALQDSAEPNVSYKVLFLARHGQGFHNLCIEKYGEAEWDQHWAKLTTDGLTLWGPDPELTELGVHQAKSVHHAWKEQLASGAPMPEGTLYCSPFTRSIETLLNTWDGIYEGIRGGPDGTDKVVLIKELLRETIGVHTCDKRSTRSEIAKRYPFFQIEDGFEEDDIYYQDDYRETIAELDDRIQRFLEFLFEQDAILETVPTYVSVTAHSGVLHSFCHVLKHVDFPVKTGGMIPVIVKATRN</sequence>
<accession>A0A1E3PHP8</accession>
<evidence type="ECO:0000313" key="2">
    <source>
        <dbReference type="Proteomes" id="UP000095009"/>
    </source>
</evidence>
<dbReference type="AlphaFoldDB" id="A0A1E3PHP8"/>
<dbReference type="CDD" id="cd07067">
    <property type="entry name" value="HP_PGM_like"/>
    <property type="match status" value="1"/>
</dbReference>
<dbReference type="PANTHER" id="PTHR48100:SF1">
    <property type="entry name" value="HISTIDINE PHOSPHATASE FAMILY PROTEIN-RELATED"/>
    <property type="match status" value="1"/>
</dbReference>
<dbReference type="InterPro" id="IPR013078">
    <property type="entry name" value="His_Pase_superF_clade-1"/>
</dbReference>